<dbReference type="Pfam" id="PF03168">
    <property type="entry name" value="LEA_2"/>
    <property type="match status" value="1"/>
</dbReference>
<evidence type="ECO:0000313" key="6">
    <source>
        <dbReference type="EMBL" id="GFZ03189.1"/>
    </source>
</evidence>
<evidence type="ECO:0000256" key="1">
    <source>
        <dbReference type="ARBA" id="ARBA00004167"/>
    </source>
</evidence>
<feature type="domain" description="Late embryogenesis abundant protein LEA-2 subgroup" evidence="5">
    <location>
        <begin position="17"/>
        <end position="101"/>
    </location>
</feature>
<dbReference type="InterPro" id="IPR044839">
    <property type="entry name" value="NDR1-like"/>
</dbReference>
<keyword evidence="3" id="KW-1133">Transmembrane helix</keyword>
<keyword evidence="2" id="KW-0812">Transmembrane</keyword>
<proteinExistence type="predicted"/>
<keyword evidence="4" id="KW-0472">Membrane</keyword>
<protein>
    <recommendedName>
        <fullName evidence="5">Late embryogenesis abundant protein LEA-2 subgroup domain-containing protein</fullName>
    </recommendedName>
</protein>
<organism evidence="6 7">
    <name type="scientific">Actinidia rufa</name>
    <dbReference type="NCBI Taxonomy" id="165716"/>
    <lineage>
        <taxon>Eukaryota</taxon>
        <taxon>Viridiplantae</taxon>
        <taxon>Streptophyta</taxon>
        <taxon>Embryophyta</taxon>
        <taxon>Tracheophyta</taxon>
        <taxon>Spermatophyta</taxon>
        <taxon>Magnoliopsida</taxon>
        <taxon>eudicotyledons</taxon>
        <taxon>Gunneridae</taxon>
        <taxon>Pentapetalae</taxon>
        <taxon>asterids</taxon>
        <taxon>Ericales</taxon>
        <taxon>Actinidiaceae</taxon>
        <taxon>Actinidia</taxon>
    </lineage>
</organism>
<dbReference type="PANTHER" id="PTHR31415">
    <property type="entry name" value="OS05G0367900 PROTEIN"/>
    <property type="match status" value="1"/>
</dbReference>
<dbReference type="InterPro" id="IPR004864">
    <property type="entry name" value="LEA_2"/>
</dbReference>
<dbReference type="Proteomes" id="UP000585474">
    <property type="component" value="Unassembled WGS sequence"/>
</dbReference>
<gene>
    <name evidence="6" type="ORF">Acr_15g0017970</name>
</gene>
<evidence type="ECO:0000256" key="2">
    <source>
        <dbReference type="ARBA" id="ARBA00022692"/>
    </source>
</evidence>
<evidence type="ECO:0000256" key="3">
    <source>
        <dbReference type="ARBA" id="ARBA00022989"/>
    </source>
</evidence>
<evidence type="ECO:0000259" key="5">
    <source>
        <dbReference type="Pfam" id="PF03168"/>
    </source>
</evidence>
<dbReference type="EMBL" id="BJWL01000015">
    <property type="protein sequence ID" value="GFZ03189.1"/>
    <property type="molecule type" value="Genomic_DNA"/>
</dbReference>
<evidence type="ECO:0000313" key="7">
    <source>
        <dbReference type="Proteomes" id="UP000585474"/>
    </source>
</evidence>
<dbReference type="PANTHER" id="PTHR31415:SF125">
    <property type="entry name" value="HARPIN INDUCING PROTEIN 1-LIKE 9"/>
    <property type="match status" value="1"/>
</dbReference>
<comment type="subcellular location">
    <subcellularLocation>
        <location evidence="1">Membrane</location>
        <topology evidence="1">Single-pass membrane protein</topology>
    </subcellularLocation>
</comment>
<reference evidence="6 7" key="1">
    <citation type="submission" date="2019-07" db="EMBL/GenBank/DDBJ databases">
        <title>De Novo Assembly of kiwifruit Actinidia rufa.</title>
        <authorList>
            <person name="Sugita-Konishi S."/>
            <person name="Sato K."/>
            <person name="Mori E."/>
            <person name="Abe Y."/>
            <person name="Kisaki G."/>
            <person name="Hamano K."/>
            <person name="Suezawa K."/>
            <person name="Otani M."/>
            <person name="Fukuda T."/>
            <person name="Manabe T."/>
            <person name="Gomi K."/>
            <person name="Tabuchi M."/>
            <person name="Akimitsu K."/>
            <person name="Kataoka I."/>
        </authorList>
    </citation>
    <scope>NUCLEOTIDE SEQUENCE [LARGE SCALE GENOMIC DNA]</scope>
    <source>
        <strain evidence="7">cv. Fuchu</strain>
    </source>
</reference>
<dbReference type="GO" id="GO:0005886">
    <property type="term" value="C:plasma membrane"/>
    <property type="evidence" value="ECO:0007669"/>
    <property type="project" value="TreeGrafter"/>
</dbReference>
<name>A0A7J0FWX0_9ERIC</name>
<comment type="caution">
    <text evidence="6">The sequence shown here is derived from an EMBL/GenBank/DDBJ whole genome shotgun (WGS) entry which is preliminary data.</text>
</comment>
<dbReference type="GO" id="GO:0098542">
    <property type="term" value="P:defense response to other organism"/>
    <property type="evidence" value="ECO:0007669"/>
    <property type="project" value="InterPro"/>
</dbReference>
<accession>A0A7J0FWX0</accession>
<keyword evidence="7" id="KW-1185">Reference proteome</keyword>
<dbReference type="GO" id="GO:0009506">
    <property type="term" value="C:plasmodesma"/>
    <property type="evidence" value="ECO:0007669"/>
    <property type="project" value="TreeGrafter"/>
</dbReference>
<dbReference type="OrthoDB" id="1934762at2759"/>
<dbReference type="AlphaFoldDB" id="A0A7J0FWX0"/>
<sequence length="130" mass="15070">MLHRGELIANTSLVFNLQVSNPNKGMGIYYNEIYITLYMRDVSIGTKSILAFYQPHKKSFRYDVQINAGKQFWRGIGNGFVDLRLVVETAVKYQIFRWKTKSRQMVLEASVTINPRGMISGEKNIKLYIK</sequence>
<evidence type="ECO:0000256" key="4">
    <source>
        <dbReference type="ARBA" id="ARBA00023136"/>
    </source>
</evidence>